<reference evidence="2 3" key="1">
    <citation type="submission" date="2019-04" db="EMBL/GenBank/DDBJ databases">
        <title>Comparative genomics and transcriptomics to analyze fruiting body development in filamentous ascomycetes.</title>
        <authorList>
            <consortium name="DOE Joint Genome Institute"/>
            <person name="Lutkenhaus R."/>
            <person name="Traeger S."/>
            <person name="Breuer J."/>
            <person name="Kuo A."/>
            <person name="Lipzen A."/>
            <person name="Pangilinan J."/>
            <person name="Dilworth D."/>
            <person name="Sandor L."/>
            <person name="Poggeler S."/>
            <person name="Barry K."/>
            <person name="Grigoriev I.V."/>
            <person name="Nowrousian M."/>
        </authorList>
    </citation>
    <scope>NUCLEOTIDE SEQUENCE [LARGE SCALE GENOMIC DNA]</scope>
    <source>
        <strain evidence="2 3">CBS 389.68</strain>
    </source>
</reference>
<feature type="region of interest" description="Disordered" evidence="1">
    <location>
        <begin position="148"/>
        <end position="407"/>
    </location>
</feature>
<feature type="region of interest" description="Disordered" evidence="1">
    <location>
        <begin position="92"/>
        <end position="136"/>
    </location>
</feature>
<accession>A0A4S2MZ32</accession>
<feature type="compositionally biased region" description="Basic and acidic residues" evidence="1">
    <location>
        <begin position="345"/>
        <end position="357"/>
    </location>
</feature>
<feature type="compositionally biased region" description="Basic and acidic residues" evidence="1">
    <location>
        <begin position="152"/>
        <end position="163"/>
    </location>
</feature>
<evidence type="ECO:0000313" key="3">
    <source>
        <dbReference type="Proteomes" id="UP000298138"/>
    </source>
</evidence>
<feature type="compositionally biased region" description="Basic residues" evidence="1">
    <location>
        <begin position="175"/>
        <end position="185"/>
    </location>
</feature>
<organism evidence="2 3">
    <name type="scientific">Ascodesmis nigricans</name>
    <dbReference type="NCBI Taxonomy" id="341454"/>
    <lineage>
        <taxon>Eukaryota</taxon>
        <taxon>Fungi</taxon>
        <taxon>Dikarya</taxon>
        <taxon>Ascomycota</taxon>
        <taxon>Pezizomycotina</taxon>
        <taxon>Pezizomycetes</taxon>
        <taxon>Pezizales</taxon>
        <taxon>Ascodesmidaceae</taxon>
        <taxon>Ascodesmis</taxon>
    </lineage>
</organism>
<feature type="compositionally biased region" description="Acidic residues" evidence="1">
    <location>
        <begin position="600"/>
        <end position="618"/>
    </location>
</feature>
<feature type="compositionally biased region" description="Basic and acidic residues" evidence="1">
    <location>
        <begin position="289"/>
        <end position="301"/>
    </location>
</feature>
<name>A0A4S2MZ32_9PEZI</name>
<feature type="compositionally biased region" description="Acidic residues" evidence="1">
    <location>
        <begin position="328"/>
        <end position="339"/>
    </location>
</feature>
<gene>
    <name evidence="2" type="ORF">EX30DRAFT_347962</name>
</gene>
<proteinExistence type="predicted"/>
<feature type="compositionally biased region" description="Basic and acidic residues" evidence="1">
    <location>
        <begin position="256"/>
        <end position="276"/>
    </location>
</feature>
<protein>
    <submittedName>
        <fullName evidence="2">Uncharacterized protein</fullName>
    </submittedName>
</protein>
<feature type="compositionally biased region" description="Polar residues" evidence="1">
    <location>
        <begin position="197"/>
        <end position="209"/>
    </location>
</feature>
<feature type="compositionally biased region" description="Low complexity" evidence="1">
    <location>
        <begin position="19"/>
        <end position="31"/>
    </location>
</feature>
<dbReference type="EMBL" id="ML220116">
    <property type="protein sequence ID" value="TGZ82058.1"/>
    <property type="molecule type" value="Genomic_DNA"/>
</dbReference>
<evidence type="ECO:0000256" key="1">
    <source>
        <dbReference type="SAM" id="MobiDB-lite"/>
    </source>
</evidence>
<feature type="compositionally biased region" description="Polar residues" evidence="1">
    <location>
        <begin position="52"/>
        <end position="61"/>
    </location>
</feature>
<keyword evidence="3" id="KW-1185">Reference proteome</keyword>
<feature type="compositionally biased region" description="Basic residues" evidence="1">
    <location>
        <begin position="106"/>
        <end position="123"/>
    </location>
</feature>
<dbReference type="Proteomes" id="UP000298138">
    <property type="component" value="Unassembled WGS sequence"/>
</dbReference>
<feature type="region of interest" description="Disordered" evidence="1">
    <location>
        <begin position="574"/>
        <end position="624"/>
    </location>
</feature>
<feature type="region of interest" description="Disordered" evidence="1">
    <location>
        <begin position="1"/>
        <end position="61"/>
    </location>
</feature>
<dbReference type="InParanoid" id="A0A4S2MZ32"/>
<dbReference type="AlphaFoldDB" id="A0A4S2MZ32"/>
<evidence type="ECO:0000313" key="2">
    <source>
        <dbReference type="EMBL" id="TGZ82058.1"/>
    </source>
</evidence>
<feature type="compositionally biased region" description="Basic and acidic residues" evidence="1">
    <location>
        <begin position="186"/>
        <end position="196"/>
    </location>
</feature>
<feature type="compositionally biased region" description="Acidic residues" evidence="1">
    <location>
        <begin position="222"/>
        <end position="231"/>
    </location>
</feature>
<sequence length="730" mass="82546">MATISQPTQRAKRPRERTSTASTATTSTRSPTNKRQKTSLGNNDTIPVFAKPTQSARSSAMTAGFYDIPDGFPQEPAAEERGLIAGKRLMRRTQQVQEGDAENPKGLRKKHQYARKAAARTRQPRQTAEVQEPVPEMMLVVQTEENVSMEAVGDKAGPRKETTLSETIGSAGPAKKAKRGRPRKNRASEDGQKGDRNANTVKPPQNEVTTPVEEAATGHGDQEEEEEEDTIDVGAILSAAKAHHGDTPSPKNRPRQFKEQSLNRREKEQHLTRDRTPIQTPLTPPATRTDPRSPLDIHHDDDEAGQVENESGDDDDALWSRSRRSGNQEEEEEEEEEEAGALVLHGHESEHHEDTPPRRRSGRRNRAPATHNDEDAAVARYMEEDDREGSLPVARRDPLLPTASPSPQRRVKVLEKIGTSIDTLLDFAATIREGRFSTFHYSNLKSFEDEIINVAWSVRLPKPDEEYTDEERKMFPATLRKLDRYRHKLLIMQTAVEEVMHELRTKQHKNTCNAFARHMSFVRELISRIELIFRRWEYLDRDGKRWVDEAKMRAESVVSSLRLSMQLFRNKSPLSPRMLENGTAESVGEESQSDAPFSADELDDNEERDEDEDDDEEGALVLGDDAPVERVRVDAFGDHARRRTASNRHHRQGSIAEDNIPWSEKEQVYLCAAMKATMLQHGEILWSAVLEERPALQSRGWQACQAEAKRMRDLVIAAGKNVPPYLVKVD</sequence>
<feature type="compositionally biased region" description="Acidic residues" evidence="1">
    <location>
        <begin position="302"/>
        <end position="317"/>
    </location>
</feature>